<gene>
    <name evidence="1" type="ORF">COO91_08986</name>
</gene>
<accession>A0A2K8T559</accession>
<evidence type="ECO:0000313" key="1">
    <source>
        <dbReference type="EMBL" id="AUB42837.1"/>
    </source>
</evidence>
<dbReference type="Proteomes" id="UP000232003">
    <property type="component" value="Chromosome"/>
</dbReference>
<sequence>MNLSIRHWLAERYIAINQIKGFSAGQLAGIAYRIVQDMEVKRH</sequence>
<name>A0A2K8T559_9NOSO</name>
<reference evidence="1 2" key="1">
    <citation type="submission" date="2017-11" db="EMBL/GenBank/DDBJ databases">
        <title>Complete genome of a free-living desiccation-tolerant cyanobacterium and its photosynthetic adaptation to extreme terrestrial habitat.</title>
        <authorList>
            <person name="Shang J."/>
        </authorList>
    </citation>
    <scope>NUCLEOTIDE SEQUENCE [LARGE SCALE GENOMIC DNA]</scope>
    <source>
        <strain evidence="1 2">CCNUN1</strain>
    </source>
</reference>
<dbReference type="AlphaFoldDB" id="A0A2K8T559"/>
<protein>
    <submittedName>
        <fullName evidence="1">Uncharacterized protein</fullName>
    </submittedName>
</protein>
<keyword evidence="2" id="KW-1185">Reference proteome</keyword>
<evidence type="ECO:0000313" key="2">
    <source>
        <dbReference type="Proteomes" id="UP000232003"/>
    </source>
</evidence>
<organism evidence="1 2">
    <name type="scientific">Nostoc flagelliforme CCNUN1</name>
    <dbReference type="NCBI Taxonomy" id="2038116"/>
    <lineage>
        <taxon>Bacteria</taxon>
        <taxon>Bacillati</taxon>
        <taxon>Cyanobacteriota</taxon>
        <taxon>Cyanophyceae</taxon>
        <taxon>Nostocales</taxon>
        <taxon>Nostocaceae</taxon>
        <taxon>Nostoc</taxon>
    </lineage>
</organism>
<proteinExistence type="predicted"/>
<dbReference type="EMBL" id="CP024785">
    <property type="protein sequence ID" value="AUB42837.1"/>
    <property type="molecule type" value="Genomic_DNA"/>
</dbReference>
<dbReference type="KEGG" id="nfl:COO91_08986"/>